<feature type="domain" description="N-acetyltransferase" evidence="3">
    <location>
        <begin position="2"/>
        <end position="148"/>
    </location>
</feature>
<evidence type="ECO:0000256" key="1">
    <source>
        <dbReference type="ARBA" id="ARBA00022679"/>
    </source>
</evidence>
<evidence type="ECO:0000256" key="2">
    <source>
        <dbReference type="ARBA" id="ARBA00023315"/>
    </source>
</evidence>
<dbReference type="InterPro" id="IPR016181">
    <property type="entry name" value="Acyl_CoA_acyltransferase"/>
</dbReference>
<evidence type="ECO:0000313" key="4">
    <source>
        <dbReference type="EMBL" id="WGW13582.1"/>
    </source>
</evidence>
<dbReference type="CDD" id="cd04301">
    <property type="entry name" value="NAT_SF"/>
    <property type="match status" value="1"/>
</dbReference>
<gene>
    <name evidence="4" type="ORF">LWF01_07450</name>
</gene>
<keyword evidence="1" id="KW-0808">Transferase</keyword>
<dbReference type="Pfam" id="PF00583">
    <property type="entry name" value="Acetyltransf_1"/>
    <property type="match status" value="1"/>
</dbReference>
<dbReference type="Proteomes" id="UP001209083">
    <property type="component" value="Chromosome"/>
</dbReference>
<dbReference type="SUPFAM" id="SSF55729">
    <property type="entry name" value="Acyl-CoA N-acyltransferases (Nat)"/>
    <property type="match status" value="1"/>
</dbReference>
<dbReference type="InterPro" id="IPR000182">
    <property type="entry name" value="GNAT_dom"/>
</dbReference>
<dbReference type="InterPro" id="IPR050832">
    <property type="entry name" value="Bact_Acetyltransf"/>
</dbReference>
<proteinExistence type="predicted"/>
<dbReference type="Gene3D" id="3.40.630.30">
    <property type="match status" value="1"/>
</dbReference>
<protein>
    <submittedName>
        <fullName evidence="4">GNAT family N-acetyltransferase</fullName>
    </submittedName>
</protein>
<evidence type="ECO:0000313" key="5">
    <source>
        <dbReference type="Proteomes" id="UP001209083"/>
    </source>
</evidence>
<name>A0ABY8QX26_9MICO</name>
<evidence type="ECO:0000259" key="3">
    <source>
        <dbReference type="PROSITE" id="PS51186"/>
    </source>
</evidence>
<keyword evidence="5" id="KW-1185">Reference proteome</keyword>
<keyword evidence="2" id="KW-0012">Acyltransferase</keyword>
<sequence>MVMIRAAHPRDTGALADLARTAYARYVERMGTEPAPMQADYASLVDAGQVWVAEHDGDLVGLLVLKLEHDHLLLDNVAVSPDAQGLGIGAQLLAFAEEQAREHCLAEVRLYTNEAMTENLAYYPRHGFIETHRGTDHGYRRVFFSKYL</sequence>
<accession>A0ABY8QX26</accession>
<dbReference type="EMBL" id="CP090958">
    <property type="protein sequence ID" value="WGW13582.1"/>
    <property type="molecule type" value="Genomic_DNA"/>
</dbReference>
<dbReference type="RefSeq" id="WP_349640405.1">
    <property type="nucleotide sequence ID" value="NZ_CP090958.1"/>
</dbReference>
<dbReference type="PANTHER" id="PTHR43877:SF2">
    <property type="entry name" value="AMINOALKYLPHOSPHONATE N-ACETYLTRANSFERASE-RELATED"/>
    <property type="match status" value="1"/>
</dbReference>
<organism evidence="4 5">
    <name type="scientific">Saxibacter everestensis</name>
    <dbReference type="NCBI Taxonomy" id="2909229"/>
    <lineage>
        <taxon>Bacteria</taxon>
        <taxon>Bacillati</taxon>
        <taxon>Actinomycetota</taxon>
        <taxon>Actinomycetes</taxon>
        <taxon>Micrococcales</taxon>
        <taxon>Brevibacteriaceae</taxon>
        <taxon>Saxibacter</taxon>
    </lineage>
</organism>
<reference evidence="4 5" key="1">
    <citation type="submission" date="2023-05" db="EMBL/GenBank/DDBJ databases">
        <title>Lithophilousrod everest ZFBP1038 complete genpme.</title>
        <authorList>
            <person name="Tian M."/>
        </authorList>
    </citation>
    <scope>NUCLEOTIDE SEQUENCE [LARGE SCALE GENOMIC DNA]</scope>
    <source>
        <strain evidence="4 5">ZFBP1038</strain>
    </source>
</reference>
<dbReference type="PROSITE" id="PS51186">
    <property type="entry name" value="GNAT"/>
    <property type="match status" value="1"/>
</dbReference>
<dbReference type="PANTHER" id="PTHR43877">
    <property type="entry name" value="AMINOALKYLPHOSPHONATE N-ACETYLTRANSFERASE-RELATED-RELATED"/>
    <property type="match status" value="1"/>
</dbReference>